<dbReference type="Proteomes" id="UP001168990">
    <property type="component" value="Unassembled WGS sequence"/>
</dbReference>
<organism evidence="1 2">
    <name type="scientific">Microctonus aethiopoides</name>
    <dbReference type="NCBI Taxonomy" id="144406"/>
    <lineage>
        <taxon>Eukaryota</taxon>
        <taxon>Metazoa</taxon>
        <taxon>Ecdysozoa</taxon>
        <taxon>Arthropoda</taxon>
        <taxon>Hexapoda</taxon>
        <taxon>Insecta</taxon>
        <taxon>Pterygota</taxon>
        <taxon>Neoptera</taxon>
        <taxon>Endopterygota</taxon>
        <taxon>Hymenoptera</taxon>
        <taxon>Apocrita</taxon>
        <taxon>Ichneumonoidea</taxon>
        <taxon>Braconidae</taxon>
        <taxon>Euphorinae</taxon>
        <taxon>Microctonus</taxon>
    </lineage>
</organism>
<reference evidence="1" key="2">
    <citation type="submission" date="2023-03" db="EMBL/GenBank/DDBJ databases">
        <authorList>
            <person name="Inwood S.N."/>
            <person name="Skelly J.G."/>
            <person name="Guhlin J."/>
            <person name="Harrop T.W.R."/>
            <person name="Goldson S.G."/>
            <person name="Dearden P.K."/>
        </authorList>
    </citation>
    <scope>NUCLEOTIDE SEQUENCE</scope>
    <source>
        <strain evidence="1">Irish</strain>
        <tissue evidence="1">Whole body</tissue>
    </source>
</reference>
<dbReference type="AlphaFoldDB" id="A0AA39KT02"/>
<protein>
    <submittedName>
        <fullName evidence="1">Uncharacterized protein</fullName>
    </submittedName>
</protein>
<keyword evidence="2" id="KW-1185">Reference proteome</keyword>
<evidence type="ECO:0000313" key="1">
    <source>
        <dbReference type="EMBL" id="KAK0172808.1"/>
    </source>
</evidence>
<name>A0AA39KT02_9HYME</name>
<gene>
    <name evidence="1" type="ORF">PV328_006082</name>
</gene>
<proteinExistence type="predicted"/>
<comment type="caution">
    <text evidence="1">The sequence shown here is derived from an EMBL/GenBank/DDBJ whole genome shotgun (WGS) entry which is preliminary data.</text>
</comment>
<evidence type="ECO:0000313" key="2">
    <source>
        <dbReference type="Proteomes" id="UP001168990"/>
    </source>
</evidence>
<reference evidence="1" key="1">
    <citation type="journal article" date="2023" name="bioRxiv">
        <title>Scaffold-level genome assemblies of two parasitoid biocontrol wasps reveal the parthenogenesis mechanism and an associated novel virus.</title>
        <authorList>
            <person name="Inwood S."/>
            <person name="Skelly J."/>
            <person name="Guhlin J."/>
            <person name="Harrop T."/>
            <person name="Goldson S."/>
            <person name="Dearden P."/>
        </authorList>
    </citation>
    <scope>NUCLEOTIDE SEQUENCE</scope>
    <source>
        <strain evidence="1">Irish</strain>
        <tissue evidence="1">Whole body</tissue>
    </source>
</reference>
<dbReference type="EMBL" id="JAQQBS010000002">
    <property type="protein sequence ID" value="KAK0172808.1"/>
    <property type="molecule type" value="Genomic_DNA"/>
</dbReference>
<accession>A0AA39KT02</accession>
<sequence>MKKRFEDLTRSGKCRALKRIRSTVLNDDDRMRRNESSFHFNGDISHTSNEENIQGNQNTLLRIQIINYRTDLCVAAPLKNNQFTGLRDLRPRGESVCSPVLENLSQQHIPHIYRCKLLEELTTIPMESLMAVCFAINHDGELYLAQRINTHESE</sequence>